<dbReference type="GO" id="GO:0005886">
    <property type="term" value="C:plasma membrane"/>
    <property type="evidence" value="ECO:0007669"/>
    <property type="project" value="UniProtKB-SubCell"/>
</dbReference>
<dbReference type="Pfam" id="PF00528">
    <property type="entry name" value="BPD_transp_1"/>
    <property type="match status" value="2"/>
</dbReference>
<dbReference type="GO" id="GO:0055085">
    <property type="term" value="P:transmembrane transport"/>
    <property type="evidence" value="ECO:0007669"/>
    <property type="project" value="InterPro"/>
</dbReference>
<dbReference type="Proteomes" id="UP000094291">
    <property type="component" value="Unassembled WGS sequence"/>
</dbReference>
<keyword evidence="2 8" id="KW-0813">Transport</keyword>
<evidence type="ECO:0000256" key="2">
    <source>
        <dbReference type="ARBA" id="ARBA00022448"/>
    </source>
</evidence>
<evidence type="ECO:0000256" key="7">
    <source>
        <dbReference type="ARBA" id="ARBA00024202"/>
    </source>
</evidence>
<evidence type="ECO:0000256" key="5">
    <source>
        <dbReference type="ARBA" id="ARBA00022989"/>
    </source>
</evidence>
<dbReference type="Gene3D" id="1.10.3720.10">
    <property type="entry name" value="MetI-like"/>
    <property type="match status" value="2"/>
</dbReference>
<feature type="domain" description="ABC transmembrane type-1" evidence="9">
    <location>
        <begin position="105"/>
        <end position="313"/>
    </location>
</feature>
<evidence type="ECO:0000313" key="10">
    <source>
        <dbReference type="EMBL" id="ODC03657.1"/>
    </source>
</evidence>
<dbReference type="STRING" id="197479.BFW38_08970"/>
<dbReference type="SUPFAM" id="SSF161098">
    <property type="entry name" value="MetI-like"/>
    <property type="match status" value="1"/>
</dbReference>
<dbReference type="AlphaFoldDB" id="A0A1E2V9K5"/>
<comment type="similarity">
    <text evidence="7">Belongs to the binding-protein-dependent transport system permease family. OppBC subfamily.</text>
</comment>
<keyword evidence="3" id="KW-1003">Cell membrane</keyword>
<feature type="transmembrane region" description="Helical" evidence="8">
    <location>
        <begin position="288"/>
        <end position="309"/>
    </location>
</feature>
<feature type="transmembrane region" description="Helical" evidence="8">
    <location>
        <begin position="115"/>
        <end position="138"/>
    </location>
</feature>
<dbReference type="PANTHER" id="PTHR43163">
    <property type="entry name" value="DIPEPTIDE TRANSPORT SYSTEM PERMEASE PROTEIN DPPB-RELATED"/>
    <property type="match status" value="1"/>
</dbReference>
<dbReference type="InterPro" id="IPR000515">
    <property type="entry name" value="MetI-like"/>
</dbReference>
<evidence type="ECO:0000256" key="3">
    <source>
        <dbReference type="ARBA" id="ARBA00022475"/>
    </source>
</evidence>
<evidence type="ECO:0000313" key="11">
    <source>
        <dbReference type="Proteomes" id="UP000094291"/>
    </source>
</evidence>
<dbReference type="PANTHER" id="PTHR43163:SF6">
    <property type="entry name" value="DIPEPTIDE TRANSPORT SYSTEM PERMEASE PROTEIN DPPB-RELATED"/>
    <property type="match status" value="1"/>
</dbReference>
<feature type="transmembrane region" description="Helical" evidence="8">
    <location>
        <begin position="394"/>
        <end position="418"/>
    </location>
</feature>
<evidence type="ECO:0000256" key="8">
    <source>
        <dbReference type="RuleBase" id="RU363032"/>
    </source>
</evidence>
<feature type="transmembrane region" description="Helical" evidence="8">
    <location>
        <begin position="511"/>
        <end position="532"/>
    </location>
</feature>
<dbReference type="RefSeq" id="WP_068998073.1">
    <property type="nucleotide sequence ID" value="NZ_MDTQ01000001.1"/>
</dbReference>
<keyword evidence="11" id="KW-1185">Reference proteome</keyword>
<organism evidence="10 11">
    <name type="scientific">Terasakiispira papahanaumokuakeensis</name>
    <dbReference type="NCBI Taxonomy" id="197479"/>
    <lineage>
        <taxon>Bacteria</taxon>
        <taxon>Pseudomonadati</taxon>
        <taxon>Pseudomonadota</taxon>
        <taxon>Gammaproteobacteria</taxon>
        <taxon>Oceanospirillales</taxon>
        <taxon>Terasakiispira</taxon>
    </lineage>
</organism>
<evidence type="ECO:0000256" key="4">
    <source>
        <dbReference type="ARBA" id="ARBA00022692"/>
    </source>
</evidence>
<dbReference type="PROSITE" id="PS50928">
    <property type="entry name" value="ABC_TM1"/>
    <property type="match status" value="2"/>
</dbReference>
<reference evidence="10 11" key="1">
    <citation type="submission" date="2016-08" db="EMBL/GenBank/DDBJ databases">
        <authorList>
            <person name="Seilhamer J.J."/>
        </authorList>
    </citation>
    <scope>NUCLEOTIDE SEQUENCE [LARGE SCALE GENOMIC DNA]</scope>
    <source>
        <strain evidence="10 11">PH27A</strain>
    </source>
</reference>
<feature type="transmembrane region" description="Helical" evidence="8">
    <location>
        <begin position="552"/>
        <end position="576"/>
    </location>
</feature>
<keyword evidence="6 8" id="KW-0472">Membrane</keyword>
<keyword evidence="5 8" id="KW-1133">Transmembrane helix</keyword>
<proteinExistence type="inferred from homology"/>
<comment type="caution">
    <text evidence="10">The sequence shown here is derived from an EMBL/GenBank/DDBJ whole genome shotgun (WGS) entry which is preliminary data.</text>
</comment>
<accession>A0A1E2V9K5</accession>
<evidence type="ECO:0000256" key="6">
    <source>
        <dbReference type="ARBA" id="ARBA00023136"/>
    </source>
</evidence>
<evidence type="ECO:0000256" key="1">
    <source>
        <dbReference type="ARBA" id="ARBA00004651"/>
    </source>
</evidence>
<comment type="subcellular location">
    <subcellularLocation>
        <location evidence="1 8">Cell membrane</location>
        <topology evidence="1 8">Multi-pass membrane protein</topology>
    </subcellularLocation>
</comment>
<dbReference type="EMBL" id="MDTQ01000001">
    <property type="protein sequence ID" value="ODC03657.1"/>
    <property type="molecule type" value="Genomic_DNA"/>
</dbReference>
<sequence length="587" mass="62787">MKSIALSFRACWHGMTPYISRLLSLLAVLSLIGSLPWWSNQDPAARLYQARYGEPGHSPEQLASIRAELALDQGPVHYLLNWANNLLQGQWGESWISGQPILPGVVDAVVVSLHLMAMALIVAFITAIALSAPSMLLGLKGRARPSSEGLSIACVALPEFLLATLLLLIFAVGLGWLPPYGWSAPSHWILPALALGLPAGGLLGRLLSDGLSHTFHEPWIATWQASGFSQRRIMMAVLNRTIPALIPQISLVMVGLTGGAVAVEQVFAIPGIGRATLGAAVAYDLPQLQGGILCLLMIALILGLASRLIHYLMLGRYLRSGALPTATPIQYAAKHPSRTIWLLGVLLIGGCWLVGITGDPISSEYTRLAPPSLNLWLGADASGRDLLARLAHGALITLGLTLLAGIIAFTTGLLLGLLRQGIDGPVEMANATPPVLVGMTVTALNGPSQWGALLAVSLVSWAPLAAHTRALLEETRAQPFVRMAPTLGVSPWRNLWRYQLPGIMPTIFRHALVRLPGTALALASLSFLGLGSRPPTPEWGRLLAEGMPYMERAPWVVMAPTLALILFAIVIFKLSAYSLLLKRQARA</sequence>
<dbReference type="OrthoDB" id="8480309at2"/>
<feature type="domain" description="ABC transmembrane type-1" evidence="9">
    <location>
        <begin position="390"/>
        <end position="575"/>
    </location>
</feature>
<feature type="transmembrane region" description="Helical" evidence="8">
    <location>
        <begin position="340"/>
        <end position="358"/>
    </location>
</feature>
<dbReference type="CDD" id="cd06261">
    <property type="entry name" value="TM_PBP2"/>
    <property type="match status" value="1"/>
</dbReference>
<keyword evidence="4 8" id="KW-0812">Transmembrane</keyword>
<feature type="transmembrane region" description="Helical" evidence="8">
    <location>
        <begin position="150"/>
        <end position="176"/>
    </location>
</feature>
<feature type="transmembrane region" description="Helical" evidence="8">
    <location>
        <begin position="241"/>
        <end position="268"/>
    </location>
</feature>
<name>A0A1E2V9K5_9GAMM</name>
<protein>
    <submittedName>
        <fullName evidence="10">ABC transporter permease</fullName>
    </submittedName>
</protein>
<feature type="transmembrane region" description="Helical" evidence="8">
    <location>
        <begin position="188"/>
        <end position="207"/>
    </location>
</feature>
<evidence type="ECO:0000259" key="9">
    <source>
        <dbReference type="PROSITE" id="PS50928"/>
    </source>
</evidence>
<dbReference type="InterPro" id="IPR035906">
    <property type="entry name" value="MetI-like_sf"/>
</dbReference>
<gene>
    <name evidence="10" type="ORF">BFW38_08970</name>
</gene>